<sequence length="339" mass="37422">MLLMALWVMVILGGVAATLAYNVRLEARAQTLALTDSRLRWAARGGIHLIAARILQESARPVHALGDTWRNDADFFAEQLLGETLFSAQIPEFEQVTPQQQKEEPVFGVVDESARLNINVATAEQLARAPGLSTVLAEAIIRFRNQLPGAEQAQAWLNMQKNHKQGGPPQSMLVTGPIQSLQAFAQLSEWGGRDVRAAQVDAPPLSALLTCVSSGRVNLNTAPKQVLTMLGFDQKQVAEILKRRGANGQGVAFRNMEAVVKFFLPKAFLQEGAGKSSPQMIQRAKKWRSMAPYVAVKSDTFSIYGVAQDPQRKAEQKIRATVSLDARRLLFPVWRESWK</sequence>
<comment type="caution">
    <text evidence="1">The sequence shown here is derived from an EMBL/GenBank/DDBJ whole genome shotgun (WGS) entry which is preliminary data.</text>
</comment>
<gene>
    <name evidence="1" type="ORF">MAIT1_04445</name>
</gene>
<dbReference type="Proteomes" id="UP000194003">
    <property type="component" value="Unassembled WGS sequence"/>
</dbReference>
<reference evidence="1 2" key="1">
    <citation type="journal article" date="2016" name="BMC Genomics">
        <title>Combined genomic and structural analyses of a cultured magnetotactic bacterium reveals its niche adaptation to a dynamic environment.</title>
        <authorList>
            <person name="Araujo A.C."/>
            <person name="Morillo V."/>
            <person name="Cypriano J."/>
            <person name="Teixeira L.C."/>
            <person name="Leao P."/>
            <person name="Lyra S."/>
            <person name="Almeida L.G."/>
            <person name="Bazylinski D.A."/>
            <person name="Vasconcellos A.T."/>
            <person name="Abreu F."/>
            <person name="Lins U."/>
        </authorList>
    </citation>
    <scope>NUCLEOTIDE SEQUENCE [LARGE SCALE GENOMIC DNA]</scope>
    <source>
        <strain evidence="1 2">IT-1</strain>
    </source>
</reference>
<evidence type="ECO:0000313" key="2">
    <source>
        <dbReference type="Proteomes" id="UP000194003"/>
    </source>
</evidence>
<keyword evidence="2" id="KW-1185">Reference proteome</keyword>
<dbReference type="STRING" id="1434232.MAIT1_04445"/>
<proteinExistence type="predicted"/>
<accession>A0A1Y2K9H6</accession>
<dbReference type="AlphaFoldDB" id="A0A1Y2K9H6"/>
<organism evidence="1 2">
    <name type="scientific">Magnetofaba australis IT-1</name>
    <dbReference type="NCBI Taxonomy" id="1434232"/>
    <lineage>
        <taxon>Bacteria</taxon>
        <taxon>Pseudomonadati</taxon>
        <taxon>Pseudomonadota</taxon>
        <taxon>Magnetococcia</taxon>
        <taxon>Magnetococcales</taxon>
        <taxon>Magnetococcaceae</taxon>
        <taxon>Magnetofaba</taxon>
    </lineage>
</organism>
<protein>
    <recommendedName>
        <fullName evidence="3">Type II secretion system protein K</fullName>
    </recommendedName>
</protein>
<dbReference type="Gene3D" id="1.10.150.320">
    <property type="entry name" value="Photosystem II 12 kDa extrinsic protein"/>
    <property type="match status" value="1"/>
</dbReference>
<dbReference type="EMBL" id="LVJN01000014">
    <property type="protein sequence ID" value="OSM07336.1"/>
    <property type="molecule type" value="Genomic_DNA"/>
</dbReference>
<evidence type="ECO:0000313" key="1">
    <source>
        <dbReference type="EMBL" id="OSM07336.1"/>
    </source>
</evidence>
<evidence type="ECO:0008006" key="3">
    <source>
        <dbReference type="Google" id="ProtNLM"/>
    </source>
</evidence>
<dbReference type="SUPFAM" id="SSF47781">
    <property type="entry name" value="RuvA domain 2-like"/>
    <property type="match status" value="2"/>
</dbReference>
<dbReference type="InterPro" id="IPR010994">
    <property type="entry name" value="RuvA_2-like"/>
</dbReference>
<name>A0A1Y2K9H6_9PROT</name>
<dbReference type="Pfam" id="PF12836">
    <property type="entry name" value="HHH_3"/>
    <property type="match status" value="1"/>
</dbReference>